<accession>A0AAD8XT98</accession>
<dbReference type="AlphaFoldDB" id="A0AAD8XT98"/>
<feature type="compositionally biased region" description="Low complexity" evidence="1">
    <location>
        <begin position="265"/>
        <end position="286"/>
    </location>
</feature>
<dbReference type="Proteomes" id="UP001224775">
    <property type="component" value="Unassembled WGS sequence"/>
</dbReference>
<comment type="caution">
    <text evidence="2">The sequence shown here is derived from an EMBL/GenBank/DDBJ whole genome shotgun (WGS) entry which is preliminary data.</text>
</comment>
<dbReference type="EMBL" id="JATAAI010000049">
    <property type="protein sequence ID" value="KAK1733431.1"/>
    <property type="molecule type" value="Genomic_DNA"/>
</dbReference>
<keyword evidence="3" id="KW-1185">Reference proteome</keyword>
<sequence>MMSSESSSRGAANSTRLSRTLATLAAITSYTTTAQNSQPSPSPPPSPPLCSCSPTKFNFQLNFQGSCESTSLTGVSDELCFINVRPGGTESVVESGGDVDVENILSKMSAIDVRRKKEDFWRRLVDTNYEHGTNIDSNQRALNSVIPTVVTSVDIFEYDTTNELTVINQQVFSNQTLSNGDIIEFTSISSKLDPNKPLQEQLEYFPGGLILRFTGVNSNNEDVINTFAWEYNIEDCTTEQISGGDFIGWMIVDDVTAANGAFCPATVTSPPTLSPTTLLAPKTAKPVNPPTSSPTSSTTTQKPVTTTTTTKSSKHPTPKPSKSGKVPSTSKSSKASHSPIHDDWSGSGGHHHHHKPTTPSPVYNWKDKPTTSPIYDWAAGTEKDPTTETFIDDVDVKPPSVSGGKSSKWYSTSEQHTSTKHVDVDEESW</sequence>
<evidence type="ECO:0000313" key="2">
    <source>
        <dbReference type="EMBL" id="KAK1733431.1"/>
    </source>
</evidence>
<reference evidence="2" key="1">
    <citation type="submission" date="2023-06" db="EMBL/GenBank/DDBJ databases">
        <title>Survivors Of The Sea: Transcriptome response of Skeletonema marinoi to long-term dormancy.</title>
        <authorList>
            <person name="Pinder M.I.M."/>
            <person name="Kourtchenko O."/>
            <person name="Robertson E.K."/>
            <person name="Larsson T."/>
            <person name="Maumus F."/>
            <person name="Osuna-Cruz C.M."/>
            <person name="Vancaester E."/>
            <person name="Stenow R."/>
            <person name="Vandepoele K."/>
            <person name="Ploug H."/>
            <person name="Bruchert V."/>
            <person name="Godhe A."/>
            <person name="Topel M."/>
        </authorList>
    </citation>
    <scope>NUCLEOTIDE SEQUENCE</scope>
    <source>
        <strain evidence="2">R05AC</strain>
    </source>
</reference>
<protein>
    <submittedName>
        <fullName evidence="2">Uncharacterized protein</fullName>
    </submittedName>
</protein>
<feature type="region of interest" description="Disordered" evidence="1">
    <location>
        <begin position="265"/>
        <end position="429"/>
    </location>
</feature>
<gene>
    <name evidence="2" type="ORF">QTG54_015846</name>
</gene>
<evidence type="ECO:0000256" key="1">
    <source>
        <dbReference type="SAM" id="MobiDB-lite"/>
    </source>
</evidence>
<feature type="compositionally biased region" description="Low complexity" evidence="1">
    <location>
        <begin position="397"/>
        <end position="408"/>
    </location>
</feature>
<evidence type="ECO:0000313" key="3">
    <source>
        <dbReference type="Proteomes" id="UP001224775"/>
    </source>
</evidence>
<proteinExistence type="predicted"/>
<name>A0AAD8XT98_9STRA</name>
<organism evidence="2 3">
    <name type="scientific">Skeletonema marinoi</name>
    <dbReference type="NCBI Taxonomy" id="267567"/>
    <lineage>
        <taxon>Eukaryota</taxon>
        <taxon>Sar</taxon>
        <taxon>Stramenopiles</taxon>
        <taxon>Ochrophyta</taxon>
        <taxon>Bacillariophyta</taxon>
        <taxon>Coscinodiscophyceae</taxon>
        <taxon>Thalassiosirophycidae</taxon>
        <taxon>Thalassiosirales</taxon>
        <taxon>Skeletonemataceae</taxon>
        <taxon>Skeletonema</taxon>
        <taxon>Skeletonema marinoi-dohrnii complex</taxon>
    </lineage>
</organism>
<feature type="compositionally biased region" description="Low complexity" evidence="1">
    <location>
        <begin position="320"/>
        <end position="338"/>
    </location>
</feature>
<feature type="compositionally biased region" description="Low complexity" evidence="1">
    <location>
        <begin position="293"/>
        <end position="311"/>
    </location>
</feature>